<evidence type="ECO:0000313" key="3">
    <source>
        <dbReference type="EMBL" id="CAL0321898.1"/>
    </source>
</evidence>
<feature type="transmembrane region" description="Helical" evidence="2">
    <location>
        <begin position="6"/>
        <end position="30"/>
    </location>
</feature>
<evidence type="ECO:0000256" key="1">
    <source>
        <dbReference type="SAM" id="MobiDB-lite"/>
    </source>
</evidence>
<dbReference type="InterPro" id="IPR045884">
    <property type="entry name" value="At5g59350-like"/>
</dbReference>
<dbReference type="PANTHER" id="PTHR34054">
    <property type="entry name" value="EXPRESSED PROTEIN"/>
    <property type="match status" value="1"/>
</dbReference>
<keyword evidence="2" id="KW-0812">Transmembrane</keyword>
<comment type="caution">
    <text evidence="3">The sequence shown here is derived from an EMBL/GenBank/DDBJ whole genome shotgun (WGS) entry which is preliminary data.</text>
</comment>
<dbReference type="PANTHER" id="PTHR34054:SF6">
    <property type="entry name" value="TRANSMEMBRANE PROTEIN"/>
    <property type="match status" value="1"/>
</dbReference>
<feature type="region of interest" description="Disordered" evidence="1">
    <location>
        <begin position="131"/>
        <end position="152"/>
    </location>
</feature>
<reference evidence="3 4" key="1">
    <citation type="submission" date="2024-03" db="EMBL/GenBank/DDBJ databases">
        <authorList>
            <person name="Martinez-Hernandez J."/>
        </authorList>
    </citation>
    <scope>NUCLEOTIDE SEQUENCE [LARGE SCALE GENOMIC DNA]</scope>
</reference>
<name>A0AAV1XLU5_LUPLU</name>
<organism evidence="3 4">
    <name type="scientific">Lupinus luteus</name>
    <name type="common">European yellow lupine</name>
    <dbReference type="NCBI Taxonomy" id="3873"/>
    <lineage>
        <taxon>Eukaryota</taxon>
        <taxon>Viridiplantae</taxon>
        <taxon>Streptophyta</taxon>
        <taxon>Embryophyta</taxon>
        <taxon>Tracheophyta</taxon>
        <taxon>Spermatophyta</taxon>
        <taxon>Magnoliopsida</taxon>
        <taxon>eudicotyledons</taxon>
        <taxon>Gunneridae</taxon>
        <taxon>Pentapetalae</taxon>
        <taxon>rosids</taxon>
        <taxon>fabids</taxon>
        <taxon>Fabales</taxon>
        <taxon>Fabaceae</taxon>
        <taxon>Papilionoideae</taxon>
        <taxon>50 kb inversion clade</taxon>
        <taxon>genistoids sensu lato</taxon>
        <taxon>core genistoids</taxon>
        <taxon>Genisteae</taxon>
        <taxon>Lupinus</taxon>
    </lineage>
</organism>
<accession>A0AAV1XLU5</accession>
<keyword evidence="2" id="KW-0472">Membrane</keyword>
<sequence length="292" mass="33260">MYFSGLSIALSLVFMCLVLGLAAQIFYFLWWKNRRTQSENIEMDEGNYANVFYCGFLKTPFSFHATNTSVSVTKESETKSNEVSDLELGAENDMLVKSFGEESVESELMRLHNLAGPPRYLFTIKEETKEDLEAEDEEKSRTRSKKGSRRRRSLSDLMLLIDTPLSTSPLKSSLHPLDSYKQQGFNPLFESSSAKSELCNMFSPSSPPPKFKFLKDAEDKLYRRKALKNHGVEDSPNATSTNRPLPRISENNEDKEFQQNLLHFPSSSLSQVHPLESSSTSFRPLEKESMVH</sequence>
<feature type="compositionally biased region" description="Polar residues" evidence="1">
    <location>
        <begin position="258"/>
        <end position="282"/>
    </location>
</feature>
<dbReference type="AlphaFoldDB" id="A0AAV1XLU5"/>
<evidence type="ECO:0000256" key="2">
    <source>
        <dbReference type="SAM" id="Phobius"/>
    </source>
</evidence>
<keyword evidence="2" id="KW-1133">Transmembrane helix</keyword>
<keyword evidence="4" id="KW-1185">Reference proteome</keyword>
<proteinExistence type="predicted"/>
<feature type="compositionally biased region" description="Basic residues" evidence="1">
    <location>
        <begin position="142"/>
        <end position="152"/>
    </location>
</feature>
<gene>
    <name evidence="3" type="ORF">LLUT_LOCUS22958</name>
</gene>
<protein>
    <submittedName>
        <fullName evidence="3">Uncharacterized protein</fullName>
    </submittedName>
</protein>
<dbReference type="Proteomes" id="UP001497480">
    <property type="component" value="Unassembled WGS sequence"/>
</dbReference>
<dbReference type="EMBL" id="CAXHTB010000016">
    <property type="protein sequence ID" value="CAL0321898.1"/>
    <property type="molecule type" value="Genomic_DNA"/>
</dbReference>
<evidence type="ECO:0000313" key="4">
    <source>
        <dbReference type="Proteomes" id="UP001497480"/>
    </source>
</evidence>
<feature type="region of interest" description="Disordered" evidence="1">
    <location>
        <begin position="227"/>
        <end position="292"/>
    </location>
</feature>